<keyword evidence="1" id="KW-0812">Transmembrane</keyword>
<dbReference type="KEGG" id="mmas:MYMAC_001361"/>
<evidence type="ECO:0000313" key="3">
    <source>
        <dbReference type="Proteomes" id="UP000217343"/>
    </source>
</evidence>
<evidence type="ECO:0000256" key="1">
    <source>
        <dbReference type="SAM" id="Phobius"/>
    </source>
</evidence>
<accession>A0A250JRL8</accession>
<keyword evidence="1" id="KW-1133">Transmembrane helix</keyword>
<proteinExistence type="predicted"/>
<reference evidence="2 3" key="1">
    <citation type="submission" date="2017-06" db="EMBL/GenBank/DDBJ databases">
        <title>Sequencing and comparative analysis of myxobacterial genomes.</title>
        <authorList>
            <person name="Rupp O."/>
            <person name="Goesmann A."/>
            <person name="Sogaard-Andersen L."/>
        </authorList>
    </citation>
    <scope>NUCLEOTIDE SEQUENCE [LARGE SCALE GENOMIC DNA]</scope>
    <source>
        <strain evidence="2 3">DSM 14697</strain>
    </source>
</reference>
<protein>
    <submittedName>
        <fullName evidence="2">Prepilin cleavage protein</fullName>
    </submittedName>
</protein>
<evidence type="ECO:0000313" key="2">
    <source>
        <dbReference type="EMBL" id="ATB45776.1"/>
    </source>
</evidence>
<keyword evidence="1" id="KW-0472">Membrane</keyword>
<keyword evidence="3" id="KW-1185">Reference proteome</keyword>
<dbReference type="RefSeq" id="WP_043709034.1">
    <property type="nucleotide sequence ID" value="NZ_CP022203.1"/>
</dbReference>
<sequence>MRRLNPASRRAAMRGATLIEGMAAAAILAMGISGVFGGLIFASQQNAAANRLSQASAIAAQVRSGLQLQGRARLFAGTGPLSAARCAGAAETLELAGGLSTLPDACVVDLDAFDSATGDPLLKVVPGYSTEESEDYRRVLVWTPAQAIDSVAVVVSFRSAGQRRYVKQFVALYNPAENGAGVEL</sequence>
<dbReference type="Proteomes" id="UP000217343">
    <property type="component" value="Chromosome"/>
</dbReference>
<dbReference type="AlphaFoldDB" id="A0A250JRL8"/>
<organism evidence="2 3">
    <name type="scientific">Corallococcus macrosporus DSM 14697</name>
    <dbReference type="NCBI Taxonomy" id="1189310"/>
    <lineage>
        <taxon>Bacteria</taxon>
        <taxon>Pseudomonadati</taxon>
        <taxon>Myxococcota</taxon>
        <taxon>Myxococcia</taxon>
        <taxon>Myxococcales</taxon>
        <taxon>Cystobacterineae</taxon>
        <taxon>Myxococcaceae</taxon>
        <taxon>Corallococcus</taxon>
    </lineage>
</organism>
<gene>
    <name evidence="2" type="ORF">MYMAC_001361</name>
</gene>
<dbReference type="OrthoDB" id="5519365at2"/>
<name>A0A250JRL8_9BACT</name>
<feature type="transmembrane region" description="Helical" evidence="1">
    <location>
        <begin position="21"/>
        <end position="42"/>
    </location>
</feature>
<dbReference type="EMBL" id="CP022203">
    <property type="protein sequence ID" value="ATB45776.1"/>
    <property type="molecule type" value="Genomic_DNA"/>
</dbReference>